<feature type="signal peptide" evidence="2">
    <location>
        <begin position="1"/>
        <end position="20"/>
    </location>
</feature>
<accession>A0A1G9PJ48</accession>
<protein>
    <submittedName>
        <fullName evidence="3">Uncharacterized protein</fullName>
    </submittedName>
</protein>
<feature type="compositionally biased region" description="Polar residues" evidence="1">
    <location>
        <begin position="23"/>
        <end position="35"/>
    </location>
</feature>
<name>A0A1G9PJ48_9BACT</name>
<evidence type="ECO:0000313" key="4">
    <source>
        <dbReference type="Proteomes" id="UP000198510"/>
    </source>
</evidence>
<organism evidence="3 4">
    <name type="scientific">Catalinimonas alkaloidigena</name>
    <dbReference type="NCBI Taxonomy" id="1075417"/>
    <lineage>
        <taxon>Bacteria</taxon>
        <taxon>Pseudomonadati</taxon>
        <taxon>Bacteroidota</taxon>
        <taxon>Cytophagia</taxon>
        <taxon>Cytophagales</taxon>
        <taxon>Catalimonadaceae</taxon>
        <taxon>Catalinimonas</taxon>
    </lineage>
</organism>
<keyword evidence="4" id="KW-1185">Reference proteome</keyword>
<reference evidence="3 4" key="1">
    <citation type="submission" date="2016-10" db="EMBL/GenBank/DDBJ databases">
        <authorList>
            <person name="de Groot N.N."/>
        </authorList>
    </citation>
    <scope>NUCLEOTIDE SEQUENCE [LARGE SCALE GENOMIC DNA]</scope>
    <source>
        <strain evidence="3 4">DSM 25186</strain>
    </source>
</reference>
<evidence type="ECO:0000256" key="2">
    <source>
        <dbReference type="SAM" id="SignalP"/>
    </source>
</evidence>
<dbReference type="AlphaFoldDB" id="A0A1G9PJ48"/>
<sequence>MKYPILLLLLAFFSITGLRAQDTKTPNSARPSNENRNPDFDVKAKNYSDEFGSGNYRKELAKLRKENEKRVAKAMKEKKKDLRRSSRPQFSDASYFGHKRPPKKRKPGKKKFCKECGIVH</sequence>
<evidence type="ECO:0000256" key="1">
    <source>
        <dbReference type="SAM" id="MobiDB-lite"/>
    </source>
</evidence>
<feature type="compositionally biased region" description="Basic and acidic residues" evidence="1">
    <location>
        <begin position="36"/>
        <end position="46"/>
    </location>
</feature>
<feature type="compositionally biased region" description="Basic residues" evidence="1">
    <location>
        <begin position="97"/>
        <end position="112"/>
    </location>
</feature>
<keyword evidence="2" id="KW-0732">Signal</keyword>
<feature type="chain" id="PRO_5011770411" evidence="2">
    <location>
        <begin position="21"/>
        <end position="120"/>
    </location>
</feature>
<feature type="region of interest" description="Disordered" evidence="1">
    <location>
        <begin position="67"/>
        <end position="120"/>
    </location>
</feature>
<feature type="region of interest" description="Disordered" evidence="1">
    <location>
        <begin position="21"/>
        <end position="46"/>
    </location>
</feature>
<gene>
    <name evidence="3" type="ORF">SAMN05421823_109195</name>
</gene>
<feature type="compositionally biased region" description="Basic and acidic residues" evidence="1">
    <location>
        <begin position="67"/>
        <end position="84"/>
    </location>
</feature>
<dbReference type="EMBL" id="FNFO01000009">
    <property type="protein sequence ID" value="SDL98165.1"/>
    <property type="molecule type" value="Genomic_DNA"/>
</dbReference>
<evidence type="ECO:0000313" key="3">
    <source>
        <dbReference type="EMBL" id="SDL98165.1"/>
    </source>
</evidence>
<dbReference type="Proteomes" id="UP000198510">
    <property type="component" value="Unassembled WGS sequence"/>
</dbReference>
<proteinExistence type="predicted"/>